<protein>
    <submittedName>
        <fullName evidence="5">RNA-directed DNA polymerase</fullName>
    </submittedName>
</protein>
<keyword evidence="2 4" id="KW-1133">Transmembrane helix</keyword>
<comment type="caution">
    <text evidence="5">The sequence shown here is derived from an EMBL/GenBank/DDBJ whole genome shotgun (WGS) entry which is preliminary data.</text>
</comment>
<dbReference type="EMBL" id="VEPZ02001387">
    <property type="protein sequence ID" value="KAE8676228.1"/>
    <property type="molecule type" value="Genomic_DNA"/>
</dbReference>
<evidence type="ECO:0000313" key="6">
    <source>
        <dbReference type="Proteomes" id="UP000436088"/>
    </source>
</evidence>
<reference evidence="5" key="1">
    <citation type="submission" date="2019-09" db="EMBL/GenBank/DDBJ databases">
        <title>Draft genome information of white flower Hibiscus syriacus.</title>
        <authorList>
            <person name="Kim Y.-M."/>
        </authorList>
    </citation>
    <scope>NUCLEOTIDE SEQUENCE [LARGE SCALE GENOMIC DNA]</scope>
    <source>
        <strain evidence="5">YM2019G1</strain>
    </source>
</reference>
<keyword evidence="3 4" id="KW-0472">Membrane</keyword>
<feature type="transmembrane region" description="Helical" evidence="4">
    <location>
        <begin position="12"/>
        <end position="31"/>
    </location>
</feature>
<evidence type="ECO:0000313" key="5">
    <source>
        <dbReference type="EMBL" id="KAE8676228.1"/>
    </source>
</evidence>
<evidence type="ECO:0000256" key="3">
    <source>
        <dbReference type="ARBA" id="ARBA00023136"/>
    </source>
</evidence>
<dbReference type="GO" id="GO:0022857">
    <property type="term" value="F:transmembrane transporter activity"/>
    <property type="evidence" value="ECO:0007669"/>
    <property type="project" value="InterPro"/>
</dbReference>
<gene>
    <name evidence="5" type="ORF">F3Y22_tig00111621pilonHSYRG00342</name>
</gene>
<feature type="transmembrane region" description="Helical" evidence="4">
    <location>
        <begin position="104"/>
        <end position="124"/>
    </location>
</feature>
<dbReference type="GO" id="GO:0003964">
    <property type="term" value="F:RNA-directed DNA polymerase activity"/>
    <property type="evidence" value="ECO:0007669"/>
    <property type="project" value="UniProtKB-KW"/>
</dbReference>
<dbReference type="Proteomes" id="UP000436088">
    <property type="component" value="Unassembled WGS sequence"/>
</dbReference>
<evidence type="ECO:0000256" key="1">
    <source>
        <dbReference type="ARBA" id="ARBA00022692"/>
    </source>
</evidence>
<dbReference type="AlphaFoldDB" id="A0A6A2XL19"/>
<sequence length="186" mass="21215">MAYTLMASFARYRHHLSMVLVQILSAIVYFITEAAFNEGLNTSVYEMFNLHNVLHKYVMHFSDIRLGGVQHRVVFDVFDRHLVQELSGLLIFIQLWCMKEKVPVFVFMFNPLQTVVVAVLVYFVFGEKLYTGSILGGVTVSLAYTCCWGKEKAESYTKSQELPSTHSIEFTVANKEEIASALKVEP</sequence>
<keyword evidence="1 4" id="KW-0812">Transmembrane</keyword>
<proteinExistence type="predicted"/>
<accession>A0A6A2XL19</accession>
<organism evidence="5 6">
    <name type="scientific">Hibiscus syriacus</name>
    <name type="common">Rose of Sharon</name>
    <dbReference type="NCBI Taxonomy" id="106335"/>
    <lineage>
        <taxon>Eukaryota</taxon>
        <taxon>Viridiplantae</taxon>
        <taxon>Streptophyta</taxon>
        <taxon>Embryophyta</taxon>
        <taxon>Tracheophyta</taxon>
        <taxon>Spermatophyta</taxon>
        <taxon>Magnoliopsida</taxon>
        <taxon>eudicotyledons</taxon>
        <taxon>Gunneridae</taxon>
        <taxon>Pentapetalae</taxon>
        <taxon>rosids</taxon>
        <taxon>malvids</taxon>
        <taxon>Malvales</taxon>
        <taxon>Malvaceae</taxon>
        <taxon>Malvoideae</taxon>
        <taxon>Hibiscus</taxon>
    </lineage>
</organism>
<dbReference type="InterPro" id="IPR030184">
    <property type="entry name" value="WAT1-related"/>
</dbReference>
<keyword evidence="5" id="KW-0548">Nucleotidyltransferase</keyword>
<name>A0A6A2XL19_HIBSY</name>
<evidence type="ECO:0000256" key="2">
    <source>
        <dbReference type="ARBA" id="ARBA00022989"/>
    </source>
</evidence>
<dbReference type="GO" id="GO:0016020">
    <property type="term" value="C:membrane"/>
    <property type="evidence" value="ECO:0007669"/>
    <property type="project" value="InterPro"/>
</dbReference>
<keyword evidence="5" id="KW-0808">Transferase</keyword>
<evidence type="ECO:0000256" key="4">
    <source>
        <dbReference type="SAM" id="Phobius"/>
    </source>
</evidence>
<keyword evidence="6" id="KW-1185">Reference proteome</keyword>
<dbReference type="PANTHER" id="PTHR31218">
    <property type="entry name" value="WAT1-RELATED PROTEIN"/>
    <property type="match status" value="1"/>
</dbReference>
<keyword evidence="5" id="KW-0695">RNA-directed DNA polymerase</keyword>
<feature type="transmembrane region" description="Helical" evidence="4">
    <location>
        <begin position="130"/>
        <end position="149"/>
    </location>
</feature>